<evidence type="ECO:0000256" key="5">
    <source>
        <dbReference type="ARBA" id="ARBA00022840"/>
    </source>
</evidence>
<dbReference type="Gene3D" id="3.40.50.300">
    <property type="entry name" value="P-loop containing nucleotide triphosphate hydrolases"/>
    <property type="match status" value="1"/>
</dbReference>
<organism evidence="7 8">
    <name type="scientific">Candidatus Cryptobacteroides faecavium</name>
    <dbReference type="NCBI Taxonomy" id="2840762"/>
    <lineage>
        <taxon>Bacteria</taxon>
        <taxon>Pseudomonadati</taxon>
        <taxon>Bacteroidota</taxon>
        <taxon>Bacteroidia</taxon>
        <taxon>Bacteroidales</taxon>
        <taxon>Candidatus Cryptobacteroides</taxon>
    </lineage>
</organism>
<dbReference type="InterPro" id="IPR003439">
    <property type="entry name" value="ABC_transporter-like_ATP-bd"/>
</dbReference>
<dbReference type="Pfam" id="PF00005">
    <property type="entry name" value="ABC_tran"/>
    <property type="match status" value="1"/>
</dbReference>
<evidence type="ECO:0000313" key="7">
    <source>
        <dbReference type="EMBL" id="MBO8470926.1"/>
    </source>
</evidence>
<proteinExistence type="inferred from homology"/>
<keyword evidence="5 7" id="KW-0067">ATP-binding</keyword>
<dbReference type="SUPFAM" id="SSF52540">
    <property type="entry name" value="P-loop containing nucleoside triphosphate hydrolases"/>
    <property type="match status" value="1"/>
</dbReference>
<comment type="caution">
    <text evidence="7">The sequence shown here is derived from an EMBL/GenBank/DDBJ whole genome shotgun (WGS) entry which is preliminary data.</text>
</comment>
<dbReference type="AlphaFoldDB" id="A0A9D9NES2"/>
<gene>
    <name evidence="7" type="ORF">IAB82_03915</name>
</gene>
<keyword evidence="4" id="KW-0547">Nucleotide-binding</keyword>
<sequence>MKDIEIHNVSKSYGKVKALSGISLEVDKGEIFGLIGPDGAGKTTLFRILTTLLLADEGTASVTGLDVKKDYAMIRRRIGYMPGRFSLYQDLSVEENLEFFATVFGTTVKENYDVIRDIYSQIEPFKERRAGALSGGMKQKLALSCALVHKPSVLFLDEPTTGVDAVSRRDFWNMLARIKASGVTVFVSTPYMDEASLCDRVALIMHGKIIDSGTPAQIVSKYPYTLLAVKGTPMYPLLKHLRGMDGVKGCFSFGAVHHVSIDSSKTGADEILAGISAAGFTGCEVRLISPGIEDCFMDLAGRGHKE</sequence>
<dbReference type="InterPro" id="IPR003593">
    <property type="entry name" value="AAA+_ATPase"/>
</dbReference>
<evidence type="ECO:0000313" key="8">
    <source>
        <dbReference type="Proteomes" id="UP000823603"/>
    </source>
</evidence>
<dbReference type="PANTHER" id="PTHR42711:SF5">
    <property type="entry name" value="ABC TRANSPORTER ATP-BINDING PROTEIN NATA"/>
    <property type="match status" value="1"/>
</dbReference>
<dbReference type="InterPro" id="IPR050763">
    <property type="entry name" value="ABC_transporter_ATP-binding"/>
</dbReference>
<dbReference type="PROSITE" id="PS50893">
    <property type="entry name" value="ABC_TRANSPORTER_2"/>
    <property type="match status" value="1"/>
</dbReference>
<dbReference type="EMBL" id="JADIMB010000058">
    <property type="protein sequence ID" value="MBO8470926.1"/>
    <property type="molecule type" value="Genomic_DNA"/>
</dbReference>
<dbReference type="CDD" id="cd03230">
    <property type="entry name" value="ABC_DR_subfamily_A"/>
    <property type="match status" value="1"/>
</dbReference>
<evidence type="ECO:0000259" key="6">
    <source>
        <dbReference type="PROSITE" id="PS50893"/>
    </source>
</evidence>
<evidence type="ECO:0000256" key="3">
    <source>
        <dbReference type="ARBA" id="ARBA00022458"/>
    </source>
</evidence>
<evidence type="ECO:0000256" key="4">
    <source>
        <dbReference type="ARBA" id="ARBA00022741"/>
    </source>
</evidence>
<reference evidence="7" key="1">
    <citation type="submission" date="2020-10" db="EMBL/GenBank/DDBJ databases">
        <authorList>
            <person name="Gilroy R."/>
        </authorList>
    </citation>
    <scope>NUCLEOTIDE SEQUENCE</scope>
    <source>
        <strain evidence="7">B2-22910</strain>
    </source>
</reference>
<comment type="similarity">
    <text evidence="1">Belongs to the ABC transporter superfamily.</text>
</comment>
<dbReference type="Proteomes" id="UP000823603">
    <property type="component" value="Unassembled WGS sequence"/>
</dbReference>
<feature type="domain" description="ABC transporter" evidence="6">
    <location>
        <begin position="4"/>
        <end position="231"/>
    </location>
</feature>
<dbReference type="GO" id="GO:0016887">
    <property type="term" value="F:ATP hydrolysis activity"/>
    <property type="evidence" value="ECO:0007669"/>
    <property type="project" value="InterPro"/>
</dbReference>
<dbReference type="GO" id="GO:0005524">
    <property type="term" value="F:ATP binding"/>
    <property type="evidence" value="ECO:0007669"/>
    <property type="project" value="UniProtKB-KW"/>
</dbReference>
<reference evidence="7" key="2">
    <citation type="journal article" date="2021" name="PeerJ">
        <title>Extensive microbial diversity within the chicken gut microbiome revealed by metagenomics and culture.</title>
        <authorList>
            <person name="Gilroy R."/>
            <person name="Ravi A."/>
            <person name="Getino M."/>
            <person name="Pursley I."/>
            <person name="Horton D.L."/>
            <person name="Alikhan N.F."/>
            <person name="Baker D."/>
            <person name="Gharbi K."/>
            <person name="Hall N."/>
            <person name="Watson M."/>
            <person name="Adriaenssens E.M."/>
            <person name="Foster-Nyarko E."/>
            <person name="Jarju S."/>
            <person name="Secka A."/>
            <person name="Antonio M."/>
            <person name="Oren A."/>
            <person name="Chaudhuri R.R."/>
            <person name="La Ragione R."/>
            <person name="Hildebrand F."/>
            <person name="Pallen M.J."/>
        </authorList>
    </citation>
    <scope>NUCLEOTIDE SEQUENCE</scope>
    <source>
        <strain evidence="7">B2-22910</strain>
    </source>
</reference>
<evidence type="ECO:0000256" key="1">
    <source>
        <dbReference type="ARBA" id="ARBA00005417"/>
    </source>
</evidence>
<keyword evidence="3" id="KW-0536">Nodulation</keyword>
<keyword evidence="2" id="KW-0813">Transport</keyword>
<name>A0A9D9NES2_9BACT</name>
<dbReference type="PANTHER" id="PTHR42711">
    <property type="entry name" value="ABC TRANSPORTER ATP-BINDING PROTEIN"/>
    <property type="match status" value="1"/>
</dbReference>
<accession>A0A9D9NES2</accession>
<dbReference type="InterPro" id="IPR027417">
    <property type="entry name" value="P-loop_NTPase"/>
</dbReference>
<evidence type="ECO:0000256" key="2">
    <source>
        <dbReference type="ARBA" id="ARBA00022448"/>
    </source>
</evidence>
<dbReference type="PROSITE" id="PS00211">
    <property type="entry name" value="ABC_TRANSPORTER_1"/>
    <property type="match status" value="1"/>
</dbReference>
<dbReference type="SMART" id="SM00382">
    <property type="entry name" value="AAA"/>
    <property type="match status" value="1"/>
</dbReference>
<protein>
    <submittedName>
        <fullName evidence="7">ABC transporter ATP-binding protein</fullName>
    </submittedName>
</protein>
<dbReference type="InterPro" id="IPR017871">
    <property type="entry name" value="ABC_transporter-like_CS"/>
</dbReference>